<sequence>MTLIRTKIPPRRYITRAQAMMAEKRFCLESYLYDPSVLSSSSATGETGSLGGIVALEMLNVVAMVIGIHGGR</sequence>
<evidence type="ECO:0000313" key="1">
    <source>
        <dbReference type="EMBL" id="KAG0422356.1"/>
    </source>
</evidence>
<evidence type="ECO:0000313" key="2">
    <source>
        <dbReference type="Proteomes" id="UP000805193"/>
    </source>
</evidence>
<organism evidence="1 2">
    <name type="scientific">Ixodes persulcatus</name>
    <name type="common">Taiga tick</name>
    <dbReference type="NCBI Taxonomy" id="34615"/>
    <lineage>
        <taxon>Eukaryota</taxon>
        <taxon>Metazoa</taxon>
        <taxon>Ecdysozoa</taxon>
        <taxon>Arthropoda</taxon>
        <taxon>Chelicerata</taxon>
        <taxon>Arachnida</taxon>
        <taxon>Acari</taxon>
        <taxon>Parasitiformes</taxon>
        <taxon>Ixodida</taxon>
        <taxon>Ixodoidea</taxon>
        <taxon>Ixodidae</taxon>
        <taxon>Ixodinae</taxon>
        <taxon>Ixodes</taxon>
    </lineage>
</organism>
<name>A0AC60PP79_IXOPE</name>
<keyword evidence="2" id="KW-1185">Reference proteome</keyword>
<accession>A0AC60PP79</accession>
<protein>
    <submittedName>
        <fullName evidence="1">Uncharacterized protein</fullName>
    </submittedName>
</protein>
<dbReference type="EMBL" id="JABSTQ010010244">
    <property type="protein sequence ID" value="KAG0422356.1"/>
    <property type="molecule type" value="Genomic_DNA"/>
</dbReference>
<gene>
    <name evidence="1" type="ORF">HPB47_001821</name>
</gene>
<proteinExistence type="predicted"/>
<dbReference type="Proteomes" id="UP000805193">
    <property type="component" value="Unassembled WGS sequence"/>
</dbReference>
<comment type="caution">
    <text evidence="1">The sequence shown here is derived from an EMBL/GenBank/DDBJ whole genome shotgun (WGS) entry which is preliminary data.</text>
</comment>
<reference evidence="1 2" key="1">
    <citation type="journal article" date="2020" name="Cell">
        <title>Large-Scale Comparative Analyses of Tick Genomes Elucidate Their Genetic Diversity and Vector Capacities.</title>
        <authorList>
            <consortium name="Tick Genome and Microbiome Consortium (TIGMIC)"/>
            <person name="Jia N."/>
            <person name="Wang J."/>
            <person name="Shi W."/>
            <person name="Du L."/>
            <person name="Sun Y."/>
            <person name="Zhan W."/>
            <person name="Jiang J.F."/>
            <person name="Wang Q."/>
            <person name="Zhang B."/>
            <person name="Ji P."/>
            <person name="Bell-Sakyi L."/>
            <person name="Cui X.M."/>
            <person name="Yuan T.T."/>
            <person name="Jiang B.G."/>
            <person name="Yang W.F."/>
            <person name="Lam T.T."/>
            <person name="Chang Q.C."/>
            <person name="Ding S.J."/>
            <person name="Wang X.J."/>
            <person name="Zhu J.G."/>
            <person name="Ruan X.D."/>
            <person name="Zhao L."/>
            <person name="Wei J.T."/>
            <person name="Ye R.Z."/>
            <person name="Que T.C."/>
            <person name="Du C.H."/>
            <person name="Zhou Y.H."/>
            <person name="Cheng J.X."/>
            <person name="Dai P.F."/>
            <person name="Guo W.B."/>
            <person name="Han X.H."/>
            <person name="Huang E.J."/>
            <person name="Li L.F."/>
            <person name="Wei W."/>
            <person name="Gao Y.C."/>
            <person name="Liu J.Z."/>
            <person name="Shao H.Z."/>
            <person name="Wang X."/>
            <person name="Wang C.C."/>
            <person name="Yang T.C."/>
            <person name="Huo Q.B."/>
            <person name="Li W."/>
            <person name="Chen H.Y."/>
            <person name="Chen S.E."/>
            <person name="Zhou L.G."/>
            <person name="Ni X.B."/>
            <person name="Tian J.H."/>
            <person name="Sheng Y."/>
            <person name="Liu T."/>
            <person name="Pan Y.S."/>
            <person name="Xia L.Y."/>
            <person name="Li J."/>
            <person name="Zhao F."/>
            <person name="Cao W.C."/>
        </authorList>
    </citation>
    <scope>NUCLEOTIDE SEQUENCE [LARGE SCALE GENOMIC DNA]</scope>
    <source>
        <strain evidence="1">Iper-2018</strain>
    </source>
</reference>